<accession>A0ABW5DV52</accession>
<sequence length="171" mass="18466">MGQEDVEYRFAGAVDAASVAALLRALDSHYLPEKTHPSKAVYLAMVGRVFDSREGTRFVLAIRKGKPVGIACIAILRPGNSLKGLIYVKDLFVVEAARSIGIGRGLMGFLASLALAKGIGRIELATDTDNQGARRLYEALGASKPEKIAYRFEVEAMKRMADPDVAVPDDE</sequence>
<keyword evidence="5" id="KW-1185">Reference proteome</keyword>
<dbReference type="EC" id="2.3.1.-" evidence="4"/>
<dbReference type="SUPFAM" id="SSF55729">
    <property type="entry name" value="Acyl-CoA N-acyltransferases (Nat)"/>
    <property type="match status" value="1"/>
</dbReference>
<evidence type="ECO:0000313" key="4">
    <source>
        <dbReference type="EMBL" id="MFD2264390.1"/>
    </source>
</evidence>
<dbReference type="InterPro" id="IPR016181">
    <property type="entry name" value="Acyl_CoA_acyltransferase"/>
</dbReference>
<name>A0ABW5DV52_9PROT</name>
<evidence type="ECO:0000313" key="5">
    <source>
        <dbReference type="Proteomes" id="UP001597295"/>
    </source>
</evidence>
<protein>
    <submittedName>
        <fullName evidence="4">GNAT family N-acetyltransferase</fullName>
        <ecNumber evidence="4">2.3.1.-</ecNumber>
    </submittedName>
</protein>
<dbReference type="PANTHER" id="PTHR43877">
    <property type="entry name" value="AMINOALKYLPHOSPHONATE N-ACETYLTRANSFERASE-RELATED-RELATED"/>
    <property type="match status" value="1"/>
</dbReference>
<keyword evidence="2 4" id="KW-0012">Acyltransferase</keyword>
<dbReference type="Proteomes" id="UP001597295">
    <property type="component" value="Unassembled WGS sequence"/>
</dbReference>
<dbReference type="RefSeq" id="WP_379877471.1">
    <property type="nucleotide sequence ID" value="NZ_JBHUIP010000013.1"/>
</dbReference>
<reference evidence="5" key="1">
    <citation type="journal article" date="2019" name="Int. J. Syst. Evol. Microbiol.">
        <title>The Global Catalogue of Microorganisms (GCM) 10K type strain sequencing project: providing services to taxonomists for standard genome sequencing and annotation.</title>
        <authorList>
            <consortium name="The Broad Institute Genomics Platform"/>
            <consortium name="The Broad Institute Genome Sequencing Center for Infectious Disease"/>
            <person name="Wu L."/>
            <person name="Ma J."/>
        </authorList>
    </citation>
    <scope>NUCLEOTIDE SEQUENCE [LARGE SCALE GENOMIC DNA]</scope>
    <source>
        <strain evidence="5">CGMCC 1.19062</strain>
    </source>
</reference>
<feature type="domain" description="N-acetyltransferase" evidence="3">
    <location>
        <begin position="6"/>
        <end position="162"/>
    </location>
</feature>
<evidence type="ECO:0000256" key="2">
    <source>
        <dbReference type="ARBA" id="ARBA00023315"/>
    </source>
</evidence>
<dbReference type="Pfam" id="PF00583">
    <property type="entry name" value="Acetyltransf_1"/>
    <property type="match status" value="1"/>
</dbReference>
<dbReference type="InterPro" id="IPR050832">
    <property type="entry name" value="Bact_Acetyltransf"/>
</dbReference>
<organism evidence="4 5">
    <name type="scientific">Lacibacterium aquatile</name>
    <dbReference type="NCBI Taxonomy" id="1168082"/>
    <lineage>
        <taxon>Bacteria</taxon>
        <taxon>Pseudomonadati</taxon>
        <taxon>Pseudomonadota</taxon>
        <taxon>Alphaproteobacteria</taxon>
        <taxon>Rhodospirillales</taxon>
        <taxon>Rhodospirillaceae</taxon>
    </lineage>
</organism>
<dbReference type="EMBL" id="JBHUIP010000013">
    <property type="protein sequence ID" value="MFD2264390.1"/>
    <property type="molecule type" value="Genomic_DNA"/>
</dbReference>
<keyword evidence="1 4" id="KW-0808">Transferase</keyword>
<dbReference type="Gene3D" id="3.40.630.30">
    <property type="match status" value="1"/>
</dbReference>
<dbReference type="InterPro" id="IPR000182">
    <property type="entry name" value="GNAT_dom"/>
</dbReference>
<dbReference type="CDD" id="cd04301">
    <property type="entry name" value="NAT_SF"/>
    <property type="match status" value="1"/>
</dbReference>
<comment type="caution">
    <text evidence="4">The sequence shown here is derived from an EMBL/GenBank/DDBJ whole genome shotgun (WGS) entry which is preliminary data.</text>
</comment>
<proteinExistence type="predicted"/>
<dbReference type="PROSITE" id="PS51186">
    <property type="entry name" value="GNAT"/>
    <property type="match status" value="1"/>
</dbReference>
<gene>
    <name evidence="4" type="ORF">ACFSM5_15910</name>
</gene>
<evidence type="ECO:0000259" key="3">
    <source>
        <dbReference type="PROSITE" id="PS51186"/>
    </source>
</evidence>
<dbReference type="GO" id="GO:0016746">
    <property type="term" value="F:acyltransferase activity"/>
    <property type="evidence" value="ECO:0007669"/>
    <property type="project" value="UniProtKB-KW"/>
</dbReference>
<dbReference type="PANTHER" id="PTHR43877:SF2">
    <property type="entry name" value="AMINOALKYLPHOSPHONATE N-ACETYLTRANSFERASE-RELATED"/>
    <property type="match status" value="1"/>
</dbReference>
<evidence type="ECO:0000256" key="1">
    <source>
        <dbReference type="ARBA" id="ARBA00022679"/>
    </source>
</evidence>